<evidence type="ECO:0000256" key="14">
    <source>
        <dbReference type="SAM" id="Coils"/>
    </source>
</evidence>
<dbReference type="InterPro" id="IPR003661">
    <property type="entry name" value="HisK_dim/P_dom"/>
</dbReference>
<evidence type="ECO:0000256" key="13">
    <source>
        <dbReference type="ARBA" id="ARBA00023136"/>
    </source>
</evidence>
<keyword evidence="9" id="KW-0418">Kinase</keyword>
<sequence length="502" mass="57408">MKKKIVYRLTASFSFILITFSLISLITFFIIYNRQTATIQFKQMTEQGQMLADKLIEDYNQSDIQAGRQMRHQQSNGWGHMTAYNYQTLVSFMNQLTTTSVWIVDDTGKALFDNSQMMMRHQKIETFSNLPKQLNPILKEATVTKNNVEKKNNSLLQTGKQQLAIPLIDNHQQIFGVIVLEQAPIIKSNLHSGDFVSLINSFLVALLLTIILATLTAKRFVKPIYHMADYTEQLIKEDYAGTLIISTEDELNLLADKLNRLTQRLAQAKQEQDNREASQKQFLSQISHELRTPVMIIKNTLETLSEQSDLSTTNQQQVHSLLLESQQLTILLNDLLELSRLQSSEFTINQEIIDISAVISDSLRSYRPLFNNAERYLNVTYIRPQSSDFAVLGDYMRLTQLLKILLSNSLKYSLIGSQTEITIGHNQQYFQLTITNLVEHTLSQKEAEQLFHHFKRGNNPDISGHGLGLAIAKQIVERHHGSINILSENQKFSVLITLPLYS</sequence>
<gene>
    <name evidence="18" type="ORF">CBF37_09775</name>
</gene>
<comment type="subcellular location">
    <subcellularLocation>
        <location evidence="2">Cell membrane</location>
        <topology evidence="2">Multi-pass membrane protein</topology>
    </subcellularLocation>
</comment>
<accession>A0A429ZUE9</accession>
<dbReference type="PROSITE" id="PS50109">
    <property type="entry name" value="HIS_KIN"/>
    <property type="match status" value="1"/>
</dbReference>
<dbReference type="SUPFAM" id="SSF158472">
    <property type="entry name" value="HAMP domain-like"/>
    <property type="match status" value="1"/>
</dbReference>
<keyword evidence="7 15" id="KW-0812">Transmembrane</keyword>
<evidence type="ECO:0000259" key="16">
    <source>
        <dbReference type="PROSITE" id="PS50109"/>
    </source>
</evidence>
<dbReference type="PROSITE" id="PS50885">
    <property type="entry name" value="HAMP"/>
    <property type="match status" value="1"/>
</dbReference>
<dbReference type="PANTHER" id="PTHR45528">
    <property type="entry name" value="SENSOR HISTIDINE KINASE CPXA"/>
    <property type="match status" value="1"/>
</dbReference>
<keyword evidence="6" id="KW-0808">Transferase</keyword>
<evidence type="ECO:0000313" key="19">
    <source>
        <dbReference type="Proteomes" id="UP000287857"/>
    </source>
</evidence>
<proteinExistence type="predicted"/>
<dbReference type="EMBL" id="NGJS01000017">
    <property type="protein sequence ID" value="RST97361.1"/>
    <property type="molecule type" value="Genomic_DNA"/>
</dbReference>
<keyword evidence="13 15" id="KW-0472">Membrane</keyword>
<comment type="catalytic activity">
    <reaction evidence="1">
        <text>ATP + protein L-histidine = ADP + protein N-phospho-L-histidine.</text>
        <dbReference type="EC" id="2.7.13.3"/>
    </reaction>
</comment>
<dbReference type="SMART" id="SM00388">
    <property type="entry name" value="HisKA"/>
    <property type="match status" value="1"/>
</dbReference>
<evidence type="ECO:0000256" key="4">
    <source>
        <dbReference type="ARBA" id="ARBA00022475"/>
    </source>
</evidence>
<dbReference type="GO" id="GO:0005524">
    <property type="term" value="F:ATP binding"/>
    <property type="evidence" value="ECO:0007669"/>
    <property type="project" value="UniProtKB-KW"/>
</dbReference>
<dbReference type="SMART" id="SM00387">
    <property type="entry name" value="HATPase_c"/>
    <property type="match status" value="1"/>
</dbReference>
<keyword evidence="14" id="KW-0175">Coiled coil</keyword>
<dbReference type="Pfam" id="PF02518">
    <property type="entry name" value="HATPase_c"/>
    <property type="match status" value="1"/>
</dbReference>
<keyword evidence="5" id="KW-0597">Phosphoprotein</keyword>
<organism evidence="18 19">
    <name type="scientific">Vagococcus vulneris</name>
    <dbReference type="NCBI Taxonomy" id="1977869"/>
    <lineage>
        <taxon>Bacteria</taxon>
        <taxon>Bacillati</taxon>
        <taxon>Bacillota</taxon>
        <taxon>Bacilli</taxon>
        <taxon>Lactobacillales</taxon>
        <taxon>Enterococcaceae</taxon>
        <taxon>Vagococcus</taxon>
    </lineage>
</organism>
<dbReference type="InterPro" id="IPR005467">
    <property type="entry name" value="His_kinase_dom"/>
</dbReference>
<dbReference type="Gene3D" id="1.10.287.130">
    <property type="match status" value="1"/>
</dbReference>
<dbReference type="SUPFAM" id="SSF47384">
    <property type="entry name" value="Homodimeric domain of signal transducing histidine kinase"/>
    <property type="match status" value="1"/>
</dbReference>
<dbReference type="InterPro" id="IPR003594">
    <property type="entry name" value="HATPase_dom"/>
</dbReference>
<dbReference type="CDD" id="cd00082">
    <property type="entry name" value="HisKA"/>
    <property type="match status" value="1"/>
</dbReference>
<keyword evidence="19" id="KW-1185">Reference proteome</keyword>
<evidence type="ECO:0000256" key="3">
    <source>
        <dbReference type="ARBA" id="ARBA00012438"/>
    </source>
</evidence>
<evidence type="ECO:0000256" key="2">
    <source>
        <dbReference type="ARBA" id="ARBA00004651"/>
    </source>
</evidence>
<dbReference type="GO" id="GO:0000155">
    <property type="term" value="F:phosphorelay sensor kinase activity"/>
    <property type="evidence" value="ECO:0007669"/>
    <property type="project" value="InterPro"/>
</dbReference>
<evidence type="ECO:0000256" key="9">
    <source>
        <dbReference type="ARBA" id="ARBA00022777"/>
    </source>
</evidence>
<dbReference type="GO" id="GO:0005886">
    <property type="term" value="C:plasma membrane"/>
    <property type="evidence" value="ECO:0007669"/>
    <property type="project" value="UniProtKB-SubCell"/>
</dbReference>
<dbReference type="Pfam" id="PF00512">
    <property type="entry name" value="HisKA"/>
    <property type="match status" value="1"/>
</dbReference>
<protein>
    <recommendedName>
        <fullName evidence="3">histidine kinase</fullName>
        <ecNumber evidence="3">2.7.13.3</ecNumber>
    </recommendedName>
</protein>
<dbReference type="InterPro" id="IPR036890">
    <property type="entry name" value="HATPase_C_sf"/>
</dbReference>
<keyword evidence="11 15" id="KW-1133">Transmembrane helix</keyword>
<dbReference type="Proteomes" id="UP000287857">
    <property type="component" value="Unassembled WGS sequence"/>
</dbReference>
<dbReference type="SUPFAM" id="SSF55874">
    <property type="entry name" value="ATPase domain of HSP90 chaperone/DNA topoisomerase II/histidine kinase"/>
    <property type="match status" value="1"/>
</dbReference>
<evidence type="ECO:0000256" key="12">
    <source>
        <dbReference type="ARBA" id="ARBA00023012"/>
    </source>
</evidence>
<dbReference type="EC" id="2.7.13.3" evidence="3"/>
<comment type="caution">
    <text evidence="18">The sequence shown here is derived from an EMBL/GenBank/DDBJ whole genome shotgun (WGS) entry which is preliminary data.</text>
</comment>
<dbReference type="InterPro" id="IPR050398">
    <property type="entry name" value="HssS/ArlS-like"/>
</dbReference>
<evidence type="ECO:0000313" key="18">
    <source>
        <dbReference type="EMBL" id="RST97361.1"/>
    </source>
</evidence>
<keyword evidence="12" id="KW-0902">Two-component regulatory system</keyword>
<evidence type="ECO:0000256" key="7">
    <source>
        <dbReference type="ARBA" id="ARBA00022692"/>
    </source>
</evidence>
<feature type="transmembrane region" description="Helical" evidence="15">
    <location>
        <begin position="12"/>
        <end position="32"/>
    </location>
</feature>
<dbReference type="InterPro" id="IPR003660">
    <property type="entry name" value="HAMP_dom"/>
</dbReference>
<reference evidence="18 19" key="1">
    <citation type="submission" date="2017-05" db="EMBL/GenBank/DDBJ databases">
        <title>Vagococcus spp. assemblies.</title>
        <authorList>
            <person name="Gulvik C.A."/>
        </authorList>
    </citation>
    <scope>NUCLEOTIDE SEQUENCE [LARGE SCALE GENOMIC DNA]</scope>
    <source>
        <strain evidence="18 19">SS1995</strain>
    </source>
</reference>
<evidence type="ECO:0000256" key="6">
    <source>
        <dbReference type="ARBA" id="ARBA00022679"/>
    </source>
</evidence>
<keyword evidence="8" id="KW-0547">Nucleotide-binding</keyword>
<dbReference type="AlphaFoldDB" id="A0A429ZUE9"/>
<feature type="coiled-coil region" evidence="14">
    <location>
        <begin position="244"/>
        <end position="278"/>
    </location>
</feature>
<evidence type="ECO:0000256" key="1">
    <source>
        <dbReference type="ARBA" id="ARBA00000085"/>
    </source>
</evidence>
<evidence type="ECO:0000256" key="10">
    <source>
        <dbReference type="ARBA" id="ARBA00022840"/>
    </source>
</evidence>
<dbReference type="PANTHER" id="PTHR45528:SF1">
    <property type="entry name" value="SENSOR HISTIDINE KINASE CPXA"/>
    <property type="match status" value="1"/>
</dbReference>
<feature type="transmembrane region" description="Helical" evidence="15">
    <location>
        <begin position="195"/>
        <end position="217"/>
    </location>
</feature>
<evidence type="ECO:0000259" key="17">
    <source>
        <dbReference type="PROSITE" id="PS50885"/>
    </source>
</evidence>
<keyword evidence="4" id="KW-1003">Cell membrane</keyword>
<dbReference type="RefSeq" id="WP_125984571.1">
    <property type="nucleotide sequence ID" value="NZ_NGJS01000017.1"/>
</dbReference>
<feature type="domain" description="Histidine kinase" evidence="16">
    <location>
        <begin position="285"/>
        <end position="502"/>
    </location>
</feature>
<feature type="domain" description="HAMP" evidence="17">
    <location>
        <begin position="218"/>
        <end position="270"/>
    </location>
</feature>
<dbReference type="Gene3D" id="3.30.565.10">
    <property type="entry name" value="Histidine kinase-like ATPase, C-terminal domain"/>
    <property type="match status" value="1"/>
</dbReference>
<dbReference type="Gene3D" id="6.10.340.10">
    <property type="match status" value="1"/>
</dbReference>
<dbReference type="InterPro" id="IPR036097">
    <property type="entry name" value="HisK_dim/P_sf"/>
</dbReference>
<keyword evidence="10" id="KW-0067">ATP-binding</keyword>
<evidence type="ECO:0000256" key="8">
    <source>
        <dbReference type="ARBA" id="ARBA00022741"/>
    </source>
</evidence>
<evidence type="ECO:0000256" key="5">
    <source>
        <dbReference type="ARBA" id="ARBA00022553"/>
    </source>
</evidence>
<evidence type="ECO:0000256" key="11">
    <source>
        <dbReference type="ARBA" id="ARBA00022989"/>
    </source>
</evidence>
<evidence type="ECO:0000256" key="15">
    <source>
        <dbReference type="SAM" id="Phobius"/>
    </source>
</evidence>
<name>A0A429ZUE9_9ENTE</name>
<dbReference type="OrthoDB" id="2359336at2"/>